<feature type="active site" description="Charge relay system" evidence="5">
    <location>
        <position position="79"/>
    </location>
</feature>
<name>A0ABN1TU65_9ACTN</name>
<dbReference type="GO" id="GO:0008233">
    <property type="term" value="F:peptidase activity"/>
    <property type="evidence" value="ECO:0007669"/>
    <property type="project" value="UniProtKB-KW"/>
</dbReference>
<dbReference type="InterPro" id="IPR036852">
    <property type="entry name" value="Peptidase_S8/S53_dom_sf"/>
</dbReference>
<evidence type="ECO:0000256" key="3">
    <source>
        <dbReference type="ARBA" id="ARBA00022801"/>
    </source>
</evidence>
<dbReference type="Proteomes" id="UP001501581">
    <property type="component" value="Unassembled WGS sequence"/>
</dbReference>
<sequence>MRVARLGIAAALAGAALVFPAGPAQAEVSGSDCQPARPEGDYAEPIEDTTQTGDLGQRLRLAEAHRIATGTGIGVAVLDTGLDPALLPGASRAERITTRGPIGLPGTKSKLYDSHGTLTASLVSGTLPASGDSAAQPIGVAPGAHVVPIRVADGGADIVAAFEDDDLTPVTAGNVAAGISEALRLRKRENIKVISISLSITEPDRSLARAVRRAQRAGVLVVASAGNRSSGDSEQEKARNAFRAGEDKVPYPARLDGVLAVTAADRDGSVPTAAVTTGPAVSVSAPGSGLIVLGPQGRTCALAEVATSWAVPQVAGLAALLFDAFSEQRITAAQVRTRIEATARGGYGNQALDGNGMIQPLAALRADLDVARDGTLRAPAVVREPAEELSAPEPEDDLLAGARHSMRWWGIGAGGALVLALLVRPLLVRRPRP</sequence>
<comment type="similarity">
    <text evidence="1 5">Belongs to the peptidase S8 family.</text>
</comment>
<dbReference type="PRINTS" id="PR00723">
    <property type="entry name" value="SUBTILISIN"/>
</dbReference>
<keyword evidence="2 5" id="KW-0645">Protease</keyword>
<evidence type="ECO:0000256" key="1">
    <source>
        <dbReference type="ARBA" id="ARBA00011073"/>
    </source>
</evidence>
<evidence type="ECO:0000313" key="10">
    <source>
        <dbReference type="EMBL" id="GAA1102690.1"/>
    </source>
</evidence>
<evidence type="ECO:0000256" key="6">
    <source>
        <dbReference type="SAM" id="MobiDB-lite"/>
    </source>
</evidence>
<evidence type="ECO:0000256" key="5">
    <source>
        <dbReference type="PROSITE-ProRule" id="PRU01240"/>
    </source>
</evidence>
<protein>
    <submittedName>
        <fullName evidence="10">Type VII secretion system ESX-1 serine protease mycosin MycP1</fullName>
    </submittedName>
</protein>
<dbReference type="RefSeq" id="WP_343994224.1">
    <property type="nucleotide sequence ID" value="NZ_BAAALG010000008.1"/>
</dbReference>
<feature type="region of interest" description="Disordered" evidence="6">
    <location>
        <begin position="26"/>
        <end position="52"/>
    </location>
</feature>
<feature type="chain" id="PRO_5046103222" evidence="8">
    <location>
        <begin position="27"/>
        <end position="433"/>
    </location>
</feature>
<dbReference type="Gene3D" id="3.40.50.200">
    <property type="entry name" value="Peptidase S8/S53 domain"/>
    <property type="match status" value="1"/>
</dbReference>
<keyword evidence="7" id="KW-0812">Transmembrane</keyword>
<dbReference type="SUPFAM" id="SSF52743">
    <property type="entry name" value="Subtilisin-like"/>
    <property type="match status" value="1"/>
</dbReference>
<proteinExistence type="inferred from homology"/>
<keyword evidence="3 5" id="KW-0378">Hydrolase</keyword>
<evidence type="ECO:0000259" key="9">
    <source>
        <dbReference type="Pfam" id="PF00082"/>
    </source>
</evidence>
<evidence type="ECO:0000256" key="7">
    <source>
        <dbReference type="SAM" id="Phobius"/>
    </source>
</evidence>
<reference evidence="10 11" key="1">
    <citation type="journal article" date="2019" name="Int. J. Syst. Evol. Microbiol.">
        <title>The Global Catalogue of Microorganisms (GCM) 10K type strain sequencing project: providing services to taxonomists for standard genome sequencing and annotation.</title>
        <authorList>
            <consortium name="The Broad Institute Genomics Platform"/>
            <consortium name="The Broad Institute Genome Sequencing Center for Infectious Disease"/>
            <person name="Wu L."/>
            <person name="Ma J."/>
        </authorList>
    </citation>
    <scope>NUCLEOTIDE SEQUENCE [LARGE SCALE GENOMIC DNA]</scope>
    <source>
        <strain evidence="10 11">JCM 13008</strain>
    </source>
</reference>
<dbReference type="PROSITE" id="PS51892">
    <property type="entry name" value="SUBTILASE"/>
    <property type="match status" value="1"/>
</dbReference>
<feature type="domain" description="Peptidase S8/S53" evidence="9">
    <location>
        <begin position="70"/>
        <end position="355"/>
    </location>
</feature>
<feature type="signal peptide" evidence="8">
    <location>
        <begin position="1"/>
        <end position="26"/>
    </location>
</feature>
<keyword evidence="7" id="KW-1133">Transmembrane helix</keyword>
<gene>
    <name evidence="10" type="primary">mycP1</name>
    <name evidence="10" type="ORF">GCM10009668_21630</name>
</gene>
<organism evidence="10 11">
    <name type="scientific">Nocardioides dubius</name>
    <dbReference type="NCBI Taxonomy" id="317019"/>
    <lineage>
        <taxon>Bacteria</taxon>
        <taxon>Bacillati</taxon>
        <taxon>Actinomycetota</taxon>
        <taxon>Actinomycetes</taxon>
        <taxon>Propionibacteriales</taxon>
        <taxon>Nocardioidaceae</taxon>
        <taxon>Nocardioides</taxon>
    </lineage>
</organism>
<evidence type="ECO:0000313" key="11">
    <source>
        <dbReference type="Proteomes" id="UP001501581"/>
    </source>
</evidence>
<feature type="active site" description="Charge relay system" evidence="5">
    <location>
        <position position="115"/>
    </location>
</feature>
<feature type="transmembrane region" description="Helical" evidence="7">
    <location>
        <begin position="408"/>
        <end position="427"/>
    </location>
</feature>
<keyword evidence="7" id="KW-0472">Membrane</keyword>
<dbReference type="EMBL" id="BAAALG010000008">
    <property type="protein sequence ID" value="GAA1102690.1"/>
    <property type="molecule type" value="Genomic_DNA"/>
</dbReference>
<accession>A0ABN1TU65</accession>
<dbReference type="Pfam" id="PF00082">
    <property type="entry name" value="Peptidase_S8"/>
    <property type="match status" value="1"/>
</dbReference>
<evidence type="ECO:0000256" key="4">
    <source>
        <dbReference type="ARBA" id="ARBA00022825"/>
    </source>
</evidence>
<dbReference type="PANTHER" id="PTHR43806:SF11">
    <property type="entry name" value="CEREVISIN-RELATED"/>
    <property type="match status" value="1"/>
</dbReference>
<dbReference type="GO" id="GO:0006508">
    <property type="term" value="P:proteolysis"/>
    <property type="evidence" value="ECO:0007669"/>
    <property type="project" value="UniProtKB-KW"/>
</dbReference>
<keyword evidence="8" id="KW-0732">Signal</keyword>
<dbReference type="PANTHER" id="PTHR43806">
    <property type="entry name" value="PEPTIDASE S8"/>
    <property type="match status" value="1"/>
</dbReference>
<dbReference type="InterPro" id="IPR050131">
    <property type="entry name" value="Peptidase_S8_subtilisin-like"/>
</dbReference>
<comment type="caution">
    <text evidence="10">The sequence shown here is derived from an EMBL/GenBank/DDBJ whole genome shotgun (WGS) entry which is preliminary data.</text>
</comment>
<evidence type="ECO:0000256" key="8">
    <source>
        <dbReference type="SAM" id="SignalP"/>
    </source>
</evidence>
<feature type="active site" description="Charge relay system" evidence="5">
    <location>
        <position position="308"/>
    </location>
</feature>
<keyword evidence="4 5" id="KW-0720">Serine protease</keyword>
<dbReference type="InterPro" id="IPR000209">
    <property type="entry name" value="Peptidase_S8/S53_dom"/>
</dbReference>
<evidence type="ECO:0000256" key="2">
    <source>
        <dbReference type="ARBA" id="ARBA00022670"/>
    </source>
</evidence>
<dbReference type="InterPro" id="IPR015500">
    <property type="entry name" value="Peptidase_S8_subtilisin-rel"/>
</dbReference>
<keyword evidence="11" id="KW-1185">Reference proteome</keyword>